<keyword evidence="3" id="KW-0813">Transport</keyword>
<evidence type="ECO:0000256" key="6">
    <source>
        <dbReference type="ARBA" id="ARBA00022989"/>
    </source>
</evidence>
<evidence type="ECO:0000256" key="2">
    <source>
        <dbReference type="ARBA" id="ARBA00010735"/>
    </source>
</evidence>
<dbReference type="InterPro" id="IPR011606">
    <property type="entry name" value="Brnchd-chn_aa_trnsp_permease"/>
</dbReference>
<proteinExistence type="inferred from homology"/>
<dbReference type="KEGG" id="ome:OLMES_1629"/>
<sequence length="254" mass="27579">MNRNNLTLFWQGGRDTLPLLVAAMPFGFVYGALATEQGGSGLWVLAMSMFVFAGASQFIAITLLASAAALPVVVLTVFIVNLRHSLYAASLMSSAHRWPAWLRAPMAFWLTDETFAVVSRHISQAGNDMNSDRDVQTFIAYYLGSAVSMYLNWLLCTGAGILAGQTIVGIQAWGLDVAMVMAFIGIVVPMLRNLPQWLCALVACTSALLTFDWPHQTGLLFSAILAIVIAVFVQIRSRVPQTVFEAEPGRASCE</sequence>
<name>A0A1Y0I8E2_9GAMM</name>
<feature type="transmembrane region" description="Helical" evidence="8">
    <location>
        <begin position="194"/>
        <end position="211"/>
    </location>
</feature>
<dbReference type="PANTHER" id="PTHR34979">
    <property type="entry name" value="INNER MEMBRANE PROTEIN YGAZ"/>
    <property type="match status" value="1"/>
</dbReference>
<accession>A0A1Y0I8E2</accession>
<keyword evidence="6 8" id="KW-1133">Transmembrane helix</keyword>
<feature type="transmembrane region" description="Helical" evidence="8">
    <location>
        <begin position="20"/>
        <end position="46"/>
    </location>
</feature>
<feature type="transmembrane region" description="Helical" evidence="8">
    <location>
        <begin position="58"/>
        <end position="80"/>
    </location>
</feature>
<protein>
    <submittedName>
        <fullName evidence="9">AzlC family protein</fullName>
    </submittedName>
</protein>
<keyword evidence="4" id="KW-1003">Cell membrane</keyword>
<feature type="transmembrane region" description="Helical" evidence="8">
    <location>
        <begin position="217"/>
        <end position="235"/>
    </location>
</feature>
<evidence type="ECO:0000256" key="4">
    <source>
        <dbReference type="ARBA" id="ARBA00022475"/>
    </source>
</evidence>
<evidence type="ECO:0000256" key="3">
    <source>
        <dbReference type="ARBA" id="ARBA00022448"/>
    </source>
</evidence>
<keyword evidence="10" id="KW-1185">Reference proteome</keyword>
<reference evidence="9 10" key="1">
    <citation type="submission" date="2017-05" db="EMBL/GenBank/DDBJ databases">
        <title>Genomic insights into alkan degradation activity of Oleiphilus messinensis.</title>
        <authorList>
            <person name="Kozyavkin S.A."/>
            <person name="Slesarev A.I."/>
            <person name="Golyshin P.N."/>
            <person name="Korzhenkov A."/>
            <person name="Golyshina O.N."/>
            <person name="Toshchakov S.V."/>
        </authorList>
    </citation>
    <scope>NUCLEOTIDE SEQUENCE [LARGE SCALE GENOMIC DNA]</scope>
    <source>
        <strain evidence="9 10">ME102</strain>
    </source>
</reference>
<dbReference type="Pfam" id="PF03591">
    <property type="entry name" value="AzlC"/>
    <property type="match status" value="1"/>
</dbReference>
<feature type="transmembrane region" description="Helical" evidence="8">
    <location>
        <begin position="139"/>
        <end position="162"/>
    </location>
</feature>
<keyword evidence="5 8" id="KW-0812">Transmembrane</keyword>
<comment type="subcellular location">
    <subcellularLocation>
        <location evidence="1">Cell membrane</location>
        <topology evidence="1">Multi-pass membrane protein</topology>
    </subcellularLocation>
</comment>
<gene>
    <name evidence="9" type="ORF">OLMES_1629</name>
</gene>
<dbReference type="AlphaFoldDB" id="A0A1Y0I8E2"/>
<dbReference type="GO" id="GO:0005886">
    <property type="term" value="C:plasma membrane"/>
    <property type="evidence" value="ECO:0007669"/>
    <property type="project" value="UniProtKB-SubCell"/>
</dbReference>
<evidence type="ECO:0000313" key="9">
    <source>
        <dbReference type="EMBL" id="ARU55704.1"/>
    </source>
</evidence>
<evidence type="ECO:0000256" key="5">
    <source>
        <dbReference type="ARBA" id="ARBA00022692"/>
    </source>
</evidence>
<evidence type="ECO:0000256" key="1">
    <source>
        <dbReference type="ARBA" id="ARBA00004651"/>
    </source>
</evidence>
<evidence type="ECO:0000256" key="8">
    <source>
        <dbReference type="SAM" id="Phobius"/>
    </source>
</evidence>
<dbReference type="GO" id="GO:1903785">
    <property type="term" value="P:L-valine transmembrane transport"/>
    <property type="evidence" value="ECO:0007669"/>
    <property type="project" value="TreeGrafter"/>
</dbReference>
<comment type="similarity">
    <text evidence="2">Belongs to the AzlC family.</text>
</comment>
<dbReference type="PANTHER" id="PTHR34979:SF1">
    <property type="entry name" value="INNER MEMBRANE PROTEIN YGAZ"/>
    <property type="match status" value="1"/>
</dbReference>
<keyword evidence="7 8" id="KW-0472">Membrane</keyword>
<dbReference type="Proteomes" id="UP000196027">
    <property type="component" value="Chromosome"/>
</dbReference>
<dbReference type="EMBL" id="CP021425">
    <property type="protein sequence ID" value="ARU55704.1"/>
    <property type="molecule type" value="Genomic_DNA"/>
</dbReference>
<evidence type="ECO:0000313" key="10">
    <source>
        <dbReference type="Proteomes" id="UP000196027"/>
    </source>
</evidence>
<feature type="transmembrane region" description="Helical" evidence="8">
    <location>
        <begin position="168"/>
        <end position="187"/>
    </location>
</feature>
<evidence type="ECO:0000256" key="7">
    <source>
        <dbReference type="ARBA" id="ARBA00023136"/>
    </source>
</evidence>
<dbReference type="OrthoDB" id="9803444at2"/>
<organism evidence="9 10">
    <name type="scientific">Oleiphilus messinensis</name>
    <dbReference type="NCBI Taxonomy" id="141451"/>
    <lineage>
        <taxon>Bacteria</taxon>
        <taxon>Pseudomonadati</taxon>
        <taxon>Pseudomonadota</taxon>
        <taxon>Gammaproteobacteria</taxon>
        <taxon>Oceanospirillales</taxon>
        <taxon>Oleiphilaceae</taxon>
        <taxon>Oleiphilus</taxon>
    </lineage>
</organism>